<accession>A0ABN2TFY6</accession>
<dbReference type="Proteomes" id="UP001501585">
    <property type="component" value="Unassembled WGS sequence"/>
</dbReference>
<organism evidence="2 3">
    <name type="scientific">Nocardiopsis rhodophaea</name>
    <dbReference type="NCBI Taxonomy" id="280238"/>
    <lineage>
        <taxon>Bacteria</taxon>
        <taxon>Bacillati</taxon>
        <taxon>Actinomycetota</taxon>
        <taxon>Actinomycetes</taxon>
        <taxon>Streptosporangiales</taxon>
        <taxon>Nocardiopsidaceae</taxon>
        <taxon>Nocardiopsis</taxon>
    </lineage>
</organism>
<name>A0ABN2TFY6_9ACTN</name>
<evidence type="ECO:0000313" key="3">
    <source>
        <dbReference type="Proteomes" id="UP001501585"/>
    </source>
</evidence>
<keyword evidence="1" id="KW-0812">Transmembrane</keyword>
<keyword evidence="1" id="KW-1133">Transmembrane helix</keyword>
<comment type="caution">
    <text evidence="2">The sequence shown here is derived from an EMBL/GenBank/DDBJ whole genome shotgun (WGS) entry which is preliminary data.</text>
</comment>
<evidence type="ECO:0008006" key="4">
    <source>
        <dbReference type="Google" id="ProtNLM"/>
    </source>
</evidence>
<evidence type="ECO:0000313" key="2">
    <source>
        <dbReference type="EMBL" id="GAA2008142.1"/>
    </source>
</evidence>
<evidence type="ECO:0000256" key="1">
    <source>
        <dbReference type="SAM" id="Phobius"/>
    </source>
</evidence>
<reference evidence="2 3" key="1">
    <citation type="journal article" date="2019" name="Int. J. Syst. Evol. Microbiol.">
        <title>The Global Catalogue of Microorganisms (GCM) 10K type strain sequencing project: providing services to taxonomists for standard genome sequencing and annotation.</title>
        <authorList>
            <consortium name="The Broad Institute Genomics Platform"/>
            <consortium name="The Broad Institute Genome Sequencing Center for Infectious Disease"/>
            <person name="Wu L."/>
            <person name="Ma J."/>
        </authorList>
    </citation>
    <scope>NUCLEOTIDE SEQUENCE [LARGE SCALE GENOMIC DNA]</scope>
    <source>
        <strain evidence="2 3">JCM 15313</strain>
    </source>
</reference>
<dbReference type="EMBL" id="BAAAPC010000018">
    <property type="protein sequence ID" value="GAA2008142.1"/>
    <property type="molecule type" value="Genomic_DNA"/>
</dbReference>
<protein>
    <recommendedName>
        <fullName evidence="4">Integral membrane protein</fullName>
    </recommendedName>
</protein>
<feature type="transmembrane region" description="Helical" evidence="1">
    <location>
        <begin position="48"/>
        <end position="68"/>
    </location>
</feature>
<keyword evidence="3" id="KW-1185">Reference proteome</keyword>
<keyword evidence="1" id="KW-0472">Membrane</keyword>
<feature type="transmembrane region" description="Helical" evidence="1">
    <location>
        <begin position="20"/>
        <end position="42"/>
    </location>
</feature>
<gene>
    <name evidence="2" type="ORF">GCM10009799_39700</name>
</gene>
<sequence length="103" mass="10880">MAAPRHHPLIPGKLRRRAPAGRAIGAAALVLSAGLAVLYLPGMPAALVWPYEWAIVGAWWLAGAVFLWRLPRVSPGADAEERLIAAVARDRRHQGSAGSDTGG</sequence>
<proteinExistence type="predicted"/>